<dbReference type="GO" id="GO:0004197">
    <property type="term" value="F:cysteine-type endopeptidase activity"/>
    <property type="evidence" value="ECO:0007669"/>
    <property type="project" value="InterPro"/>
</dbReference>
<evidence type="ECO:0000256" key="15">
    <source>
        <dbReference type="ARBA" id="ARBA00022844"/>
    </source>
</evidence>
<keyword evidence="4" id="KW-0696">RNA-directed RNA polymerase</keyword>
<evidence type="ECO:0000256" key="16">
    <source>
        <dbReference type="ARBA" id="ARBA00022953"/>
    </source>
</evidence>
<dbReference type="InterPro" id="IPR009003">
    <property type="entry name" value="Peptidase_S1_PA"/>
</dbReference>
<comment type="function">
    <text evidence="19">Displays NTPase activity, but no helicase activity. Induces the formation of convoluted membranes derived from the host ER. These remodeled membranes probably form the viral factories that contain the replication complex. Together with NS2 and NS4, initiates the formation of the replication complex.</text>
</comment>
<dbReference type="InterPro" id="IPR004004">
    <property type="entry name" value="Helic/Pol/Pept_Calicivir-typ"/>
</dbReference>
<keyword evidence="8" id="KW-0645">Protease</keyword>
<evidence type="ECO:0000256" key="19">
    <source>
        <dbReference type="ARBA" id="ARBA00045380"/>
    </source>
</evidence>
<keyword evidence="13" id="KW-0788">Thiol protease</keyword>
<dbReference type="GO" id="GO:0039694">
    <property type="term" value="P:viral RNA genome replication"/>
    <property type="evidence" value="ECO:0007669"/>
    <property type="project" value="InterPro"/>
</dbReference>
<dbReference type="GO" id="GO:0003723">
    <property type="term" value="F:RNA binding"/>
    <property type="evidence" value="ECO:0007669"/>
    <property type="project" value="InterPro"/>
</dbReference>
<dbReference type="CDD" id="cd23192">
    <property type="entry name" value="Caliciviridae_RdRp"/>
    <property type="match status" value="1"/>
</dbReference>
<dbReference type="GO" id="GO:0006351">
    <property type="term" value="P:DNA-templated transcription"/>
    <property type="evidence" value="ECO:0007669"/>
    <property type="project" value="InterPro"/>
</dbReference>
<keyword evidence="11" id="KW-0547">Nucleotide-binding</keyword>
<dbReference type="Gene3D" id="3.30.70.270">
    <property type="match status" value="2"/>
</dbReference>
<dbReference type="InterPro" id="IPR049434">
    <property type="entry name" value="VPg"/>
</dbReference>
<evidence type="ECO:0000259" key="25">
    <source>
        <dbReference type="PROSITE" id="PS51218"/>
    </source>
</evidence>
<dbReference type="InterPro" id="IPR014759">
    <property type="entry name" value="Helicase_SF3_ssRNA_vir"/>
</dbReference>
<keyword evidence="9" id="KW-0808">Transferase</keyword>
<dbReference type="SUPFAM" id="SSF88633">
    <property type="entry name" value="Positive stranded ssRNA viruses"/>
    <property type="match status" value="1"/>
</dbReference>
<evidence type="ECO:0000256" key="1">
    <source>
        <dbReference type="ARBA" id="ARBA00004192"/>
    </source>
</evidence>
<evidence type="ECO:0000256" key="14">
    <source>
        <dbReference type="ARBA" id="ARBA00022840"/>
    </source>
</evidence>
<dbReference type="InterPro" id="IPR001205">
    <property type="entry name" value="RNA-dir_pol_C"/>
</dbReference>
<evidence type="ECO:0000256" key="5">
    <source>
        <dbReference type="ARBA" id="ARBA00022520"/>
    </source>
</evidence>
<dbReference type="InterPro" id="IPR007094">
    <property type="entry name" value="RNA-dir_pol_PSvirus"/>
</dbReference>
<dbReference type="GO" id="GO:0030430">
    <property type="term" value="C:host cell cytoplasm"/>
    <property type="evidence" value="ECO:0007669"/>
    <property type="project" value="UniProtKB-SubCell"/>
</dbReference>
<sequence length="2283" mass="252099">MASKPLKPIVLNPFFEWEFFRRAYLRVDPRESFCEDEQELLQYFTRHTSAWYKHVTRPLPVHTFTEEGLLDMFASKPPVEVDEGALFRDLFGVDPKEQRAMSLMDLAQLQGELVDATRTPGHALRQKYSLETIRQLVDKITRVVPVQATLNEMHTRRQFERERADLFQELPLVDEDVIKQPKSYFYTMWKQVVKKGKAYFCPLVKTSAWKTKISAITEPVREFLIAFCQAIQQEMGVNPQYLQLAWLQKLKPTTLTIILQQHKNTVSGWLATLTALVEVYSSLFDDLRKSSVTIVSSLGAFFDVCKDFISHVVGLVRDCFTSEGPTDLGWTAILAGAAMILLKMSGCPGVLGMWTKILKMCGAITSITAAARGIKWLRELYEEAEGRRLAKMYMARGAALIELAASREVTGVNELKGLLDCFNVLIEEGTELIHKFGTSPLAGLIRTYVSELEAQANNIRSTIKLDTPRDVPVVVILTGPPGIGKTRLAQFIGQRFGKISNFSVAVDHHDGYTGNTVCIWDEFDVDSKGAFVETMIGIANTAPFPLNCDRVENKGRVFSSNYVICTSNYPTSVIPDNPRAAAFYRRVIIVDVSAPDLDEWKKKNPGKKPTQDLYQDDYSHLKLMLRPYLGYNPEGDTLEGNRVKPTPISIAGLITLMERRFKEQGGSLQNLWLQVPKSTVEQATNMVRAFMYANRAVCDIVPNPASRDITETALSKIFICDTAPTPEFVGRHIVATGLETSDASLANSLLSMFTTSTRLSAAAQREFMYKVWQPMIHIQDRSINTQNLPYVNRVIPVTSHWDFLRGIRHHLGFSSIPGMWRAFQGWRTSQGIVDFLANHMGDVTFPSNPECTIFRAPDADVLFYTFGSYICFATPARVPFVGTPPPRVHSNTPQCMTWGETISLLCEVVMEFVLHFGPMILSAANITYLLSRGSRVDEAKGKTKHGRGVRHGHRAGVSLSDDEYDEWRDLMRDWRKDMSVNDFLMLRERSALGMDDEDVMRYRAWLEIRSLRMAGGAYTHATIIGKGGVRDEIIRTAPRRAPTRPTHSYEEEAPTAVVEFTHDGDHIGYGVHTGNGNIVTVTHVASGSNAVNDVPFKVTRTIGETTWVQAPLSQLPHAQIGKGTPVYFSTRLHPVVTISEGTFETPNITVVGYHLRISNGYPTKKGDCGLPYYNSNRQVVALHAGTDTQGETKVAQKINKETTIEDEFQWKGLPVVKSGVDVGGMPTGTRYHRSPAWPEVQAEETHEPAPFGSGDQRYKFSQTEMLVNGLKPYTETTPGIPPQLLTRAATHVRSYLETIIGTHKSPVLTFQQACELLERTTSCGPFVQGLKGDYWDEDNQQYTGLLNDHLVEAWDKANKGIAPKNAYKLALKDELRPTEKNKLGKRRLLWGCDAATTLVATAAFKSVATRLQAVTPMTPVSVGINMDSVQMQVLNDSLKGSVLYCLDYSKWDSTQHPAVTATSLAILERFAEGHPLVSSAIEALSSPAVGYINDIKFVTRGGLPSGMPFTSVINSLNHMVYIAAAILLAYEEHHVPYSGNIFQLETIHTYGDDCIYGFCPATASIFPSILGNLSRFGLKPTAADKSDKIVPTNVPVFLKRTFTHTSHGVRALLDITSIKRQFFWLKANRTCDPTSPPAFDRVARSAQLENALAFASQHGPTIFDEVRQIAIKTAMGEGLVLVNTNYDHALATYNAWFIGGTVPDPERPNEGAHKIVFEMEGNGSQLGSRQHQESQAAVDPPGATGPTTSHVVVSNPEQPNGPAQRLEMAVATGAIQSNVPEAIRNCFAVYRTFAWNDRMPAGTFLGSVSLHPNINPYTSHLSGMWAGWGGSFESRVSISGSGVFAGRVVASVIPPGVDPSSIRDPGVLPHAFVDARITEPVSFMIPDVRNTDYHRMDGNEPTCSLGLWVYQPLINPFSTSAVSTCWVSIETKPGGDFDFCLLKPPGQRMENGVSPEGLLPRRLGYARGNRVGGLVVGMVLVAEHHQVNRHFNANSITYGWSTAPVNPMAAEIVVKHDSTSNRNAWLSIGAKNKGPLFPGLPNHFPDSCASTLVGAMDTGRHMPATGVCGPAIGFQDNGDVFENETPAVMFATFNPLTGGDNTNPIALYDSINAASLAVMCTKSNSNFDSSGFSNDKNVVVQMSWEMYTNSQQIQGRVTPMQGTNFVFTSSGANTLALWEERLLSYDGHQAILYSSQMERTSEYFQNDNVNIPPGSMAVFNVETNSASFQIGVREDGYMVTGGTIGTHVVLDPETRFQYVGLLPLTAALAGPNGNSGRARRVFQ</sequence>
<evidence type="ECO:0000256" key="8">
    <source>
        <dbReference type="ARBA" id="ARBA00022670"/>
    </source>
</evidence>
<dbReference type="SUPFAM" id="SSF56672">
    <property type="entry name" value="DNA/RNA polymerases"/>
    <property type="match status" value="1"/>
</dbReference>
<dbReference type="GO" id="GO:0006508">
    <property type="term" value="P:proteolysis"/>
    <property type="evidence" value="ECO:0007669"/>
    <property type="project" value="UniProtKB-KW"/>
</dbReference>
<reference evidence="27" key="1">
    <citation type="journal article" date="2018" name="J. Clin. Virol.">
        <title>Genetic diversity of human sapovirus across the Americas.</title>
        <authorList>
            <person name="Diez-Valcarce M."/>
            <person name="Castro C.J."/>
            <person name="Marine R.L."/>
            <person name="Halasa N."/>
            <person name="Mayta H."/>
            <person name="Saito M."/>
            <person name="Tsaknaridis L."/>
            <person name="Pan C.Y."/>
            <person name="Bucardo F."/>
            <person name="Becker-Dreps S."/>
            <person name="Lopez M.R."/>
            <person name="Magana L.C."/>
            <person name="Ng T.F."/>
            <person name="Vinje J."/>
        </authorList>
    </citation>
    <scope>NUCLEOTIDE SEQUENCE</scope>
    <source>
        <strain evidence="27">Hu/US/2015/GI.6/Nashville9367</strain>
    </source>
</reference>
<evidence type="ECO:0000256" key="21">
    <source>
        <dbReference type="ARBA" id="ARBA00046246"/>
    </source>
</evidence>
<keyword evidence="12" id="KW-0378">Hydrolase</keyword>
<keyword evidence="5" id="KW-0191">Covalent protein-RNA linkage</keyword>
<dbReference type="InterPro" id="IPR000317">
    <property type="entry name" value="Peptidase_C24"/>
</dbReference>
<dbReference type="Pfam" id="PF03510">
    <property type="entry name" value="Peptidase_C24"/>
    <property type="match status" value="1"/>
</dbReference>
<evidence type="ECO:0000256" key="11">
    <source>
        <dbReference type="ARBA" id="ARBA00022741"/>
    </source>
</evidence>
<dbReference type="InterPro" id="IPR004005">
    <property type="entry name" value="Calicivirus_coat"/>
</dbReference>
<accession>A0A3G1QS32</accession>
<comment type="function">
    <text evidence="20">Viral genome-linked protein is covalently linked to the 5'-end of the positive-strand, negative-strand genomic RNAs and subgenomic RNA. Acts as a genome-linked replication primer. May recruit ribosome to viral RNA thereby promoting viral proteins translation. Interacts with host translation initiation complex to allow the translation of viral proteins.</text>
</comment>
<dbReference type="SUPFAM" id="SSF52540">
    <property type="entry name" value="P-loop containing nucleoside triphosphate hydrolases"/>
    <property type="match status" value="1"/>
</dbReference>
<dbReference type="PROSITE" id="PS51218">
    <property type="entry name" value="SF3_HELICASE_2"/>
    <property type="match status" value="1"/>
</dbReference>
<dbReference type="Gene3D" id="6.10.250.3230">
    <property type="match status" value="1"/>
</dbReference>
<evidence type="ECO:0000256" key="12">
    <source>
        <dbReference type="ARBA" id="ARBA00022801"/>
    </source>
</evidence>
<feature type="domain" description="Peptidase C24" evidence="26">
    <location>
        <begin position="1053"/>
        <end position="1201"/>
    </location>
</feature>
<comment type="subcellular location">
    <subcellularLocation>
        <location evidence="1">Host cytoplasm</location>
    </subcellularLocation>
    <subcellularLocation>
        <location evidence="2">Virion</location>
    </subcellularLocation>
</comment>
<keyword evidence="6" id="KW-0597">Phosphoprotein</keyword>
<dbReference type="InterPro" id="IPR033703">
    <property type="entry name" value="Rhv-like"/>
</dbReference>
<organism evidence="27">
    <name type="scientific">Sapovirus GI.6</name>
    <dbReference type="NCBI Taxonomy" id="1697444"/>
    <lineage>
        <taxon>Viruses</taxon>
        <taxon>Riboviria</taxon>
        <taxon>Orthornavirae</taxon>
        <taxon>Pisuviricota</taxon>
        <taxon>Pisoniviricetes</taxon>
        <taxon>Picornavirales</taxon>
        <taxon>Caliciviridae</taxon>
        <taxon>Sapovirus</taxon>
        <taxon>Sapovirus sapporoense</taxon>
        <taxon>Sapporo virus</taxon>
    </lineage>
</organism>
<evidence type="ECO:0000256" key="9">
    <source>
        <dbReference type="ARBA" id="ARBA00022679"/>
    </source>
</evidence>
<dbReference type="InterPro" id="IPR027417">
    <property type="entry name" value="P-loop_NTPase"/>
</dbReference>
<feature type="region of interest" description="Disordered" evidence="23">
    <location>
        <begin position="1724"/>
        <end position="1749"/>
    </location>
</feature>
<keyword evidence="15" id="KW-0946">Virion</keyword>
<feature type="domain" description="SF3 helicase" evidence="25">
    <location>
        <begin position="453"/>
        <end position="607"/>
    </location>
</feature>
<keyword evidence="7" id="KW-0167">Capsid protein</keyword>
<evidence type="ECO:0000256" key="6">
    <source>
        <dbReference type="ARBA" id="ARBA00022553"/>
    </source>
</evidence>
<dbReference type="GO" id="GO:0019028">
    <property type="term" value="C:viral capsid"/>
    <property type="evidence" value="ECO:0007669"/>
    <property type="project" value="UniProtKB-KW"/>
</dbReference>
<dbReference type="SUPFAM" id="SSF50494">
    <property type="entry name" value="Trypsin-like serine proteases"/>
    <property type="match status" value="1"/>
</dbReference>
<protein>
    <recommendedName>
        <fullName evidence="3">Genome polyprotein</fullName>
    </recommendedName>
</protein>
<dbReference type="Pfam" id="PF20915">
    <property type="entry name" value="VPg"/>
    <property type="match status" value="1"/>
</dbReference>
<evidence type="ECO:0000256" key="20">
    <source>
        <dbReference type="ARBA" id="ARBA00046180"/>
    </source>
</evidence>
<dbReference type="Gene3D" id="1.10.260.110">
    <property type="match status" value="1"/>
</dbReference>
<dbReference type="GO" id="GO:0017111">
    <property type="term" value="F:ribonucleoside triphosphate phosphatase activity"/>
    <property type="evidence" value="ECO:0007669"/>
    <property type="project" value="UniProtKB-EC"/>
</dbReference>
<dbReference type="Gene3D" id="2.60.120.20">
    <property type="match status" value="1"/>
</dbReference>
<comment type="function">
    <text evidence="21">Probable key protein responsible for the formation of membrane alterations by the virus. Induces the formation of convoluted membranes derived from the host ER. These remodeled membranes probably form the viral factories that contain the replication complex. Together with NS2 and NTPase, initiates the formation of the replication complex.</text>
</comment>
<evidence type="ECO:0000259" key="24">
    <source>
        <dbReference type="PROSITE" id="PS50507"/>
    </source>
</evidence>
<dbReference type="Gene3D" id="1.20.960.20">
    <property type="match status" value="1"/>
</dbReference>
<keyword evidence="10" id="KW-0548">Nucleotidyltransferase</keyword>
<dbReference type="InterPro" id="IPR043502">
    <property type="entry name" value="DNA/RNA_pol_sf"/>
</dbReference>
<evidence type="ECO:0000313" key="27">
    <source>
        <dbReference type="EMBL" id="AWK57640.1"/>
    </source>
</evidence>
<dbReference type="PRINTS" id="PR00918">
    <property type="entry name" value="CALICVIRUSNS"/>
</dbReference>
<name>A0A3G1QS32_9CALI</name>
<dbReference type="PROSITE" id="PS50507">
    <property type="entry name" value="RDRP_SSRNA_POS"/>
    <property type="match status" value="1"/>
</dbReference>
<evidence type="ECO:0000256" key="4">
    <source>
        <dbReference type="ARBA" id="ARBA00022484"/>
    </source>
</evidence>
<dbReference type="GO" id="GO:0005524">
    <property type="term" value="F:ATP binding"/>
    <property type="evidence" value="ECO:0007669"/>
    <property type="project" value="UniProtKB-KW"/>
</dbReference>
<keyword evidence="17" id="KW-1035">Host cytoplasm</keyword>
<dbReference type="GO" id="GO:0003968">
    <property type="term" value="F:RNA-directed RNA polymerase activity"/>
    <property type="evidence" value="ECO:0007669"/>
    <property type="project" value="UniProtKB-KW"/>
</dbReference>
<dbReference type="EMBL" id="MG012443">
    <property type="protein sequence ID" value="AWK57640.1"/>
    <property type="molecule type" value="Genomic_RNA"/>
</dbReference>
<dbReference type="InterPro" id="IPR000605">
    <property type="entry name" value="Helicase_SF3_ssDNA/RNA_vir"/>
</dbReference>
<proteinExistence type="predicted"/>
<feature type="compositionally biased region" description="Polar residues" evidence="23">
    <location>
        <begin position="1724"/>
        <end position="1735"/>
    </location>
</feature>
<evidence type="ECO:0000256" key="13">
    <source>
        <dbReference type="ARBA" id="ARBA00022807"/>
    </source>
</evidence>
<evidence type="ECO:0000256" key="2">
    <source>
        <dbReference type="ARBA" id="ARBA00004328"/>
    </source>
</evidence>
<dbReference type="InterPro" id="IPR029053">
    <property type="entry name" value="Viral_coat"/>
</dbReference>
<keyword evidence="14" id="KW-0067">ATP-binding</keyword>
<dbReference type="PROSITE" id="PS51894">
    <property type="entry name" value="CV_3CL_PRO"/>
    <property type="match status" value="1"/>
</dbReference>
<dbReference type="Pfam" id="PF00680">
    <property type="entry name" value="RdRP_1"/>
    <property type="match status" value="1"/>
</dbReference>
<dbReference type="InterPro" id="IPR043128">
    <property type="entry name" value="Rev_trsase/Diguanyl_cyclase"/>
</dbReference>
<comment type="function">
    <text evidence="18">Together with NTPase and NS4, initiates the formation of the replication complex. Induces the proliferation of the host smooth ER membranes forming long tubular structures. These remodeled membranes probably form the viral factories that contain the replication complex.</text>
</comment>
<evidence type="ECO:0000256" key="3">
    <source>
        <dbReference type="ARBA" id="ARBA00020107"/>
    </source>
</evidence>
<evidence type="ECO:0000256" key="7">
    <source>
        <dbReference type="ARBA" id="ARBA00022561"/>
    </source>
</evidence>
<evidence type="ECO:0000256" key="22">
    <source>
        <dbReference type="ARBA" id="ARBA00047631"/>
    </source>
</evidence>
<dbReference type="GO" id="GO:0003724">
    <property type="term" value="F:RNA helicase activity"/>
    <property type="evidence" value="ECO:0007669"/>
    <property type="project" value="InterPro"/>
</dbReference>
<evidence type="ECO:0000256" key="23">
    <source>
        <dbReference type="SAM" id="MobiDB-lite"/>
    </source>
</evidence>
<comment type="catalytic activity">
    <reaction evidence="22">
        <text>a ribonucleoside 5'-triphosphate + H2O = a ribonucleoside 5'-diphosphate + phosphate + H(+)</text>
        <dbReference type="Rhea" id="RHEA:23680"/>
        <dbReference type="ChEBI" id="CHEBI:15377"/>
        <dbReference type="ChEBI" id="CHEBI:15378"/>
        <dbReference type="ChEBI" id="CHEBI:43474"/>
        <dbReference type="ChEBI" id="CHEBI:57930"/>
        <dbReference type="ChEBI" id="CHEBI:61557"/>
        <dbReference type="EC" id="3.6.1.15"/>
    </reaction>
</comment>
<evidence type="ECO:0000256" key="17">
    <source>
        <dbReference type="ARBA" id="ARBA00023200"/>
    </source>
</evidence>
<dbReference type="CDD" id="cd00205">
    <property type="entry name" value="rhv_like"/>
    <property type="match status" value="1"/>
</dbReference>
<dbReference type="PRINTS" id="PR00916">
    <property type="entry name" value="2CENDOPTASE"/>
</dbReference>
<dbReference type="Pfam" id="PF00910">
    <property type="entry name" value="RNA_helicase"/>
    <property type="match status" value="1"/>
</dbReference>
<keyword evidence="16" id="KW-0693">Viral RNA replication</keyword>
<evidence type="ECO:0000256" key="18">
    <source>
        <dbReference type="ARBA" id="ARBA00045264"/>
    </source>
</evidence>
<dbReference type="Pfam" id="PF00915">
    <property type="entry name" value="Calici_coat"/>
    <property type="match status" value="1"/>
</dbReference>
<dbReference type="CDD" id="cd00009">
    <property type="entry name" value="AAA"/>
    <property type="match status" value="1"/>
</dbReference>
<feature type="domain" description="RdRp catalytic" evidence="24">
    <location>
        <begin position="1441"/>
        <end position="1566"/>
    </location>
</feature>
<dbReference type="Gene3D" id="3.40.50.300">
    <property type="entry name" value="P-loop containing nucleotide triphosphate hydrolases"/>
    <property type="match status" value="1"/>
</dbReference>
<evidence type="ECO:0000259" key="26">
    <source>
        <dbReference type="PROSITE" id="PS51894"/>
    </source>
</evidence>
<evidence type="ECO:0000256" key="10">
    <source>
        <dbReference type="ARBA" id="ARBA00022695"/>
    </source>
</evidence>